<organism evidence="2 3">
    <name type="scientific">Algoriphagus boritolerans DSM 17298 = JCM 18970</name>
    <dbReference type="NCBI Taxonomy" id="1120964"/>
    <lineage>
        <taxon>Bacteria</taxon>
        <taxon>Pseudomonadati</taxon>
        <taxon>Bacteroidota</taxon>
        <taxon>Cytophagia</taxon>
        <taxon>Cytophagales</taxon>
        <taxon>Cyclobacteriaceae</taxon>
        <taxon>Algoriphagus</taxon>
    </lineage>
</organism>
<dbReference type="STRING" id="1120964.GCA_001313265_07293"/>
<dbReference type="RefSeq" id="WP_103926629.1">
    <property type="nucleotide sequence ID" value="NZ_FNVR01000043.1"/>
</dbReference>
<keyword evidence="1" id="KW-0812">Transmembrane</keyword>
<keyword evidence="1" id="KW-0472">Membrane</keyword>
<evidence type="ECO:0000313" key="3">
    <source>
        <dbReference type="Proteomes" id="UP000236736"/>
    </source>
</evidence>
<accession>A0A1H6ADU1</accession>
<dbReference type="OrthoDB" id="839615at2"/>
<feature type="transmembrane region" description="Helical" evidence="1">
    <location>
        <begin position="120"/>
        <end position="138"/>
    </location>
</feature>
<dbReference type="Proteomes" id="UP000236736">
    <property type="component" value="Unassembled WGS sequence"/>
</dbReference>
<dbReference type="AlphaFoldDB" id="A0A1H6ADU1"/>
<feature type="transmembrane region" description="Helical" evidence="1">
    <location>
        <begin position="49"/>
        <end position="70"/>
    </location>
</feature>
<name>A0A1H6ADU1_9BACT</name>
<proteinExistence type="predicted"/>
<sequence length="162" mass="18654">MNDQEIGTIYRKTERLTLLILMISLPLFGMVYLYDSSGNLSWDLPKLPSILNGFLIGFSAALLIGQYVIFHKKLKSTFVVEELLEKVRIYSNATNQRFWILFLISVFASVGLLFNQNPVYTVIFAVTLIFFSLAKPSPDRMARLMKLKKEDRERIRAASRPQ</sequence>
<evidence type="ECO:0000313" key="2">
    <source>
        <dbReference type="EMBL" id="SEG46903.1"/>
    </source>
</evidence>
<keyword evidence="3" id="KW-1185">Reference proteome</keyword>
<feature type="transmembrane region" description="Helical" evidence="1">
    <location>
        <begin position="98"/>
        <end position="114"/>
    </location>
</feature>
<reference evidence="3" key="1">
    <citation type="submission" date="2016-10" db="EMBL/GenBank/DDBJ databases">
        <authorList>
            <person name="Varghese N."/>
            <person name="Submissions S."/>
        </authorList>
    </citation>
    <scope>NUCLEOTIDE SEQUENCE [LARGE SCALE GENOMIC DNA]</scope>
    <source>
        <strain evidence="3">DSM 17298</strain>
    </source>
</reference>
<keyword evidence="1" id="KW-1133">Transmembrane helix</keyword>
<feature type="transmembrane region" description="Helical" evidence="1">
    <location>
        <begin position="16"/>
        <end position="34"/>
    </location>
</feature>
<gene>
    <name evidence="2" type="ORF">SAMN03080598_04080</name>
</gene>
<evidence type="ECO:0000256" key="1">
    <source>
        <dbReference type="SAM" id="Phobius"/>
    </source>
</evidence>
<protein>
    <submittedName>
        <fullName evidence="2">Uncharacterized protein</fullName>
    </submittedName>
</protein>
<dbReference type="EMBL" id="FNVR01000043">
    <property type="protein sequence ID" value="SEG46903.1"/>
    <property type="molecule type" value="Genomic_DNA"/>
</dbReference>